<dbReference type="STRING" id="1697053.AKN87_02170"/>
<proteinExistence type="predicted"/>
<name>A0A0K1XBE4_9GAMM</name>
<dbReference type="AlphaFoldDB" id="A0A0K1XBE4"/>
<dbReference type="Proteomes" id="UP000063953">
    <property type="component" value="Chromosome"/>
</dbReference>
<feature type="signal peptide" evidence="1">
    <location>
        <begin position="1"/>
        <end position="24"/>
    </location>
</feature>
<dbReference type="PANTHER" id="PTHR30383">
    <property type="entry name" value="THIOESTERASE 1/PROTEASE 1/LYSOPHOSPHOLIPASE L1"/>
    <property type="match status" value="1"/>
</dbReference>
<dbReference type="CDD" id="cd01822">
    <property type="entry name" value="Lysophospholipase_L1_like"/>
    <property type="match status" value="1"/>
</dbReference>
<keyword evidence="1" id="KW-0732">Signal</keyword>
<dbReference type="InterPro" id="IPR051532">
    <property type="entry name" value="Ester_Hydrolysis_Enzymes"/>
</dbReference>
<evidence type="ECO:0000259" key="2">
    <source>
        <dbReference type="Pfam" id="PF13472"/>
    </source>
</evidence>
<feature type="domain" description="SGNH hydrolase-type esterase" evidence="2">
    <location>
        <begin position="29"/>
        <end position="187"/>
    </location>
</feature>
<protein>
    <submittedName>
        <fullName evidence="3">Esterase</fullName>
    </submittedName>
</protein>
<dbReference type="Gene3D" id="3.40.50.1110">
    <property type="entry name" value="SGNH hydrolase"/>
    <property type="match status" value="1"/>
</dbReference>
<evidence type="ECO:0000256" key="1">
    <source>
        <dbReference type="SAM" id="SignalP"/>
    </source>
</evidence>
<evidence type="ECO:0000313" key="3">
    <source>
        <dbReference type="EMBL" id="AKX58549.1"/>
    </source>
</evidence>
<keyword evidence="4" id="KW-1185">Reference proteome</keyword>
<organism evidence="3 4">
    <name type="scientific">Thiopseudomonas alkaliphila</name>
    <dbReference type="NCBI Taxonomy" id="1697053"/>
    <lineage>
        <taxon>Bacteria</taxon>
        <taxon>Pseudomonadati</taxon>
        <taxon>Pseudomonadota</taxon>
        <taxon>Gammaproteobacteria</taxon>
        <taxon>Pseudomonadales</taxon>
        <taxon>Pseudomonadaceae</taxon>
        <taxon>Thiopseudomonas</taxon>
    </lineage>
</organism>
<dbReference type="Pfam" id="PF13472">
    <property type="entry name" value="Lipase_GDSL_2"/>
    <property type="match status" value="1"/>
</dbReference>
<dbReference type="SUPFAM" id="SSF52266">
    <property type="entry name" value="SGNH hydrolase"/>
    <property type="match status" value="1"/>
</dbReference>
<accession>A0A0K1XBE4</accession>
<dbReference type="PATRIC" id="fig|1698449.3.peg.50"/>
<dbReference type="GO" id="GO:0004622">
    <property type="term" value="F:phosphatidylcholine lysophospholipase activity"/>
    <property type="evidence" value="ECO:0007669"/>
    <property type="project" value="TreeGrafter"/>
</dbReference>
<dbReference type="PANTHER" id="PTHR30383:SF24">
    <property type="entry name" value="THIOESTERASE 1_PROTEASE 1_LYSOPHOSPHOLIPASE L1"/>
    <property type="match status" value="1"/>
</dbReference>
<evidence type="ECO:0000313" key="4">
    <source>
        <dbReference type="Proteomes" id="UP000063953"/>
    </source>
</evidence>
<sequence length="206" mass="22115">MKKWLSKIALVVYLAVGLVSAAFAQTVLVVGDSISAAYGLETKQGWVALLEQKIKQANISARIVNASISGDTTAGGLQRLPQLLAEHQPSVVVLELGGNDGLRGLSLDAMHANLQQMIELATAQQAQVVLLGMQLPPNYGPRYTQNFAQVYQQLATEHEIRLVPFFLEGIGGVAGMMQADGIHPVAEAQPILLANVWPILEQVLMP</sequence>
<dbReference type="RefSeq" id="WP_053099446.1">
    <property type="nucleotide sequence ID" value="NZ_CP012365.1"/>
</dbReference>
<reference evidence="3 4" key="1">
    <citation type="journal article" date="2015" name="Genome Announc.">
        <title>Genome Sequences of Oblitimonas alkaliphila gen. nov. sp. nov. (Proposed), a Novel Bacterium of the Pseudomonadaceae Family.</title>
        <authorList>
            <person name="Lauer A.C."/>
            <person name="Nicholson A.C."/>
            <person name="Humrighouse B.W."/>
            <person name="Emery B."/>
            <person name="Drobish A."/>
            <person name="Juieng P."/>
            <person name="Loparev V."/>
            <person name="McQuiston J.R."/>
        </authorList>
    </citation>
    <scope>NUCLEOTIDE SEQUENCE [LARGE SCALE GENOMIC DNA]</scope>
    <source>
        <strain evidence="3 4">E5571</strain>
    </source>
</reference>
<dbReference type="InterPro" id="IPR036514">
    <property type="entry name" value="SGNH_hydro_sf"/>
</dbReference>
<dbReference type="EMBL" id="CP012365">
    <property type="protein sequence ID" value="AKX58549.1"/>
    <property type="molecule type" value="Genomic_DNA"/>
</dbReference>
<feature type="chain" id="PRO_5005471946" evidence="1">
    <location>
        <begin position="25"/>
        <end position="206"/>
    </location>
</feature>
<dbReference type="InterPro" id="IPR013830">
    <property type="entry name" value="SGNH_hydro"/>
</dbReference>
<gene>
    <name evidence="3" type="ORF">AKN88_00265</name>
</gene>